<dbReference type="InParanoid" id="F4R4K4"/>
<evidence type="ECO:0000313" key="1">
    <source>
        <dbReference type="EMBL" id="EGG12985.1"/>
    </source>
</evidence>
<dbReference type="STRING" id="747676.F4R4K4"/>
<dbReference type="GeneID" id="18921353"/>
<protein>
    <submittedName>
        <fullName evidence="1">Uncharacterized protein</fullName>
    </submittedName>
</protein>
<gene>
    <name evidence="1" type="ORF">MELLADRAFT_101386</name>
</gene>
<dbReference type="KEGG" id="mlr:MELLADRAFT_101386"/>
<dbReference type="EMBL" id="GL883090">
    <property type="protein sequence ID" value="EGG12985.1"/>
    <property type="molecule type" value="Genomic_DNA"/>
</dbReference>
<keyword evidence="2" id="KW-1185">Reference proteome</keyword>
<dbReference type="VEuPathDB" id="FungiDB:MELLADRAFT_101386"/>
<evidence type="ECO:0000313" key="2">
    <source>
        <dbReference type="Proteomes" id="UP000001072"/>
    </source>
</evidence>
<reference evidence="2" key="1">
    <citation type="journal article" date="2011" name="Proc. Natl. Acad. Sci. U.S.A.">
        <title>Obligate biotrophy features unraveled by the genomic analysis of rust fungi.</title>
        <authorList>
            <person name="Duplessis S."/>
            <person name="Cuomo C.A."/>
            <person name="Lin Y.-C."/>
            <person name="Aerts A."/>
            <person name="Tisserant E."/>
            <person name="Veneault-Fourrey C."/>
            <person name="Joly D.L."/>
            <person name="Hacquard S."/>
            <person name="Amselem J."/>
            <person name="Cantarel B.L."/>
            <person name="Chiu R."/>
            <person name="Coutinho P.M."/>
            <person name="Feau N."/>
            <person name="Field M."/>
            <person name="Frey P."/>
            <person name="Gelhaye E."/>
            <person name="Goldberg J."/>
            <person name="Grabherr M.G."/>
            <person name="Kodira C.D."/>
            <person name="Kohler A."/>
            <person name="Kuees U."/>
            <person name="Lindquist E.A."/>
            <person name="Lucas S.M."/>
            <person name="Mago R."/>
            <person name="Mauceli E."/>
            <person name="Morin E."/>
            <person name="Murat C."/>
            <person name="Pangilinan J.L."/>
            <person name="Park R."/>
            <person name="Pearson M."/>
            <person name="Quesneville H."/>
            <person name="Rouhier N."/>
            <person name="Sakthikumar S."/>
            <person name="Salamov A.A."/>
            <person name="Schmutz J."/>
            <person name="Selles B."/>
            <person name="Shapiro H."/>
            <person name="Tanguay P."/>
            <person name="Tuskan G.A."/>
            <person name="Henrissat B."/>
            <person name="Van de Peer Y."/>
            <person name="Rouze P."/>
            <person name="Ellis J.G."/>
            <person name="Dodds P.N."/>
            <person name="Schein J.E."/>
            <person name="Zhong S."/>
            <person name="Hamelin R.C."/>
            <person name="Grigoriev I.V."/>
            <person name="Szabo L.J."/>
            <person name="Martin F."/>
        </authorList>
    </citation>
    <scope>NUCLEOTIDE SEQUENCE [LARGE SCALE GENOMIC DNA]</scope>
    <source>
        <strain evidence="2">98AG31 / pathotype 3-4-7</strain>
    </source>
</reference>
<dbReference type="HOGENOM" id="CLU_1759202_0_0_1"/>
<dbReference type="AlphaFoldDB" id="F4R4K4"/>
<name>F4R4K4_MELLP</name>
<dbReference type="Proteomes" id="UP000001072">
    <property type="component" value="Unassembled WGS sequence"/>
</dbReference>
<dbReference type="RefSeq" id="XP_007403923.1">
    <property type="nucleotide sequence ID" value="XM_007403861.1"/>
</dbReference>
<organism evidence="2">
    <name type="scientific">Melampsora larici-populina (strain 98AG31 / pathotype 3-4-7)</name>
    <name type="common">Poplar leaf rust fungus</name>
    <dbReference type="NCBI Taxonomy" id="747676"/>
    <lineage>
        <taxon>Eukaryota</taxon>
        <taxon>Fungi</taxon>
        <taxon>Dikarya</taxon>
        <taxon>Basidiomycota</taxon>
        <taxon>Pucciniomycotina</taxon>
        <taxon>Pucciniomycetes</taxon>
        <taxon>Pucciniales</taxon>
        <taxon>Melampsoraceae</taxon>
        <taxon>Melampsora</taxon>
    </lineage>
</organism>
<accession>F4R4K4</accession>
<sequence>MSLIRFSRAQTIQTIQTIHTTDDVPDVPDVPNNHTCHDFDRTNDNKAIHTVGEHDRSTQHNATKTDFEVISATIPSIQQIPTANNTLPSDPVSKLCNTRSTIKDQARVSPRRTRSKVAAVDAEEEVPRAAVFRRTRSAHTAKKRKGHS</sequence>
<proteinExistence type="predicted"/>
<dbReference type="eggNOG" id="ENOG502S3H3">
    <property type="taxonomic scope" value="Eukaryota"/>
</dbReference>